<dbReference type="Gene3D" id="2.30.30.790">
    <property type="match status" value="1"/>
</dbReference>
<dbReference type="SUPFAM" id="SSF50104">
    <property type="entry name" value="Translation proteins SH3-like domain"/>
    <property type="match status" value="1"/>
</dbReference>
<organism evidence="8 9">
    <name type="scientific">Seminavis robusta</name>
    <dbReference type="NCBI Taxonomy" id="568900"/>
    <lineage>
        <taxon>Eukaryota</taxon>
        <taxon>Sar</taxon>
        <taxon>Stramenopiles</taxon>
        <taxon>Ochrophyta</taxon>
        <taxon>Bacillariophyta</taxon>
        <taxon>Bacillariophyceae</taxon>
        <taxon>Bacillariophycidae</taxon>
        <taxon>Naviculales</taxon>
        <taxon>Naviculaceae</taxon>
        <taxon>Seminavis</taxon>
    </lineage>
</organism>
<dbReference type="Proteomes" id="UP001153069">
    <property type="component" value="Unassembled WGS sequence"/>
</dbReference>
<accession>A0A9N8H484</accession>
<evidence type="ECO:0000256" key="6">
    <source>
        <dbReference type="ARBA" id="ARBA00023274"/>
    </source>
</evidence>
<dbReference type="InterPro" id="IPR001857">
    <property type="entry name" value="Ribosomal_bL19"/>
</dbReference>
<dbReference type="PANTHER" id="PTHR15680:SF9">
    <property type="entry name" value="LARGE RIBOSOMAL SUBUNIT PROTEIN BL19M"/>
    <property type="match status" value="1"/>
</dbReference>
<dbReference type="GO" id="GO:0005762">
    <property type="term" value="C:mitochondrial large ribosomal subunit"/>
    <property type="evidence" value="ECO:0007669"/>
    <property type="project" value="TreeGrafter"/>
</dbReference>
<keyword evidence="6" id="KW-0687">Ribonucleoprotein</keyword>
<dbReference type="PANTHER" id="PTHR15680">
    <property type="entry name" value="RIBOSOMAL PROTEIN L19"/>
    <property type="match status" value="1"/>
</dbReference>
<dbReference type="InterPro" id="IPR008991">
    <property type="entry name" value="Translation_prot_SH3-like_sf"/>
</dbReference>
<dbReference type="Pfam" id="PF01245">
    <property type="entry name" value="Ribosomal_L19"/>
    <property type="match status" value="1"/>
</dbReference>
<keyword evidence="5" id="KW-0689">Ribosomal protein</keyword>
<reference evidence="8" key="1">
    <citation type="submission" date="2020-06" db="EMBL/GenBank/DDBJ databases">
        <authorList>
            <consortium name="Plant Systems Biology data submission"/>
        </authorList>
    </citation>
    <scope>NUCLEOTIDE SEQUENCE</scope>
    <source>
        <strain evidence="8">D6</strain>
    </source>
</reference>
<comment type="similarity">
    <text evidence="2">Belongs to the bacterial ribosomal protein bL19 family.</text>
</comment>
<evidence type="ECO:0000256" key="1">
    <source>
        <dbReference type="ARBA" id="ARBA00004229"/>
    </source>
</evidence>
<evidence type="ECO:0000313" key="8">
    <source>
        <dbReference type="EMBL" id="CAB9500231.1"/>
    </source>
</evidence>
<dbReference type="EMBL" id="CAICTM010000078">
    <property type="protein sequence ID" value="CAB9500231.1"/>
    <property type="molecule type" value="Genomic_DNA"/>
</dbReference>
<evidence type="ECO:0000313" key="9">
    <source>
        <dbReference type="Proteomes" id="UP001153069"/>
    </source>
</evidence>
<dbReference type="GO" id="GO:0009507">
    <property type="term" value="C:chloroplast"/>
    <property type="evidence" value="ECO:0007669"/>
    <property type="project" value="UniProtKB-SubCell"/>
</dbReference>
<evidence type="ECO:0000256" key="2">
    <source>
        <dbReference type="ARBA" id="ARBA00005781"/>
    </source>
</evidence>
<comment type="caution">
    <text evidence="8">The sequence shown here is derived from an EMBL/GenBank/DDBJ whole genome shotgun (WGS) entry which is preliminary data.</text>
</comment>
<dbReference type="GO" id="GO:0006412">
    <property type="term" value="P:translation"/>
    <property type="evidence" value="ECO:0007669"/>
    <property type="project" value="InterPro"/>
</dbReference>
<dbReference type="InterPro" id="IPR038657">
    <property type="entry name" value="Ribosomal_bL19_sf"/>
</dbReference>
<evidence type="ECO:0000256" key="4">
    <source>
        <dbReference type="ARBA" id="ARBA00022640"/>
    </source>
</evidence>
<proteinExistence type="inferred from homology"/>
<dbReference type="PRINTS" id="PR00061">
    <property type="entry name" value="RIBOSOMALL19"/>
</dbReference>
<keyword evidence="9" id="KW-1185">Reference proteome</keyword>
<keyword evidence="3" id="KW-0150">Chloroplast</keyword>
<dbReference type="AlphaFoldDB" id="A0A9N8H484"/>
<evidence type="ECO:0000256" key="3">
    <source>
        <dbReference type="ARBA" id="ARBA00022528"/>
    </source>
</evidence>
<gene>
    <name evidence="8" type="ORF">SEMRO_79_G042660.1</name>
</gene>
<dbReference type="GO" id="GO:0003735">
    <property type="term" value="F:structural constituent of ribosome"/>
    <property type="evidence" value="ECO:0007669"/>
    <property type="project" value="InterPro"/>
</dbReference>
<keyword evidence="4" id="KW-0934">Plastid</keyword>
<dbReference type="OrthoDB" id="432645at2759"/>
<evidence type="ECO:0000256" key="5">
    <source>
        <dbReference type="ARBA" id="ARBA00022980"/>
    </source>
</evidence>
<comment type="subcellular location">
    <subcellularLocation>
        <location evidence="1">Plastid</location>
        <location evidence="1">Chloroplast</location>
    </subcellularLocation>
</comment>
<evidence type="ECO:0000256" key="7">
    <source>
        <dbReference type="ARBA" id="ARBA00035376"/>
    </source>
</evidence>
<protein>
    <recommendedName>
        <fullName evidence="7">50S ribosomal protein L19, chloroplastic</fullName>
    </recommendedName>
</protein>
<sequence length="203" mass="23448">MLRSQLHRQVCRQSQRWSCPAVACQQTPQPPTTILTRCLGGVPEEDMPYLHHQKFLQNNQNAREKFKSPQRRASKLLHEISQEYVEHSRQNKDAVFGVDYQVGDAIECQIIEQGGTNSTELKKVRGLVIAKFNKGIDSSVLIRDVVMGSIVERRIPLHSPLLKSIKLLEKNFIYKGKRKVKRAKLYFLRERNPNESRVTKSKN</sequence>
<name>A0A9N8H484_9STRA</name>